<keyword evidence="3" id="KW-1185">Reference proteome</keyword>
<dbReference type="EMBL" id="FQWY01000023">
    <property type="protein sequence ID" value="SHH01143.1"/>
    <property type="molecule type" value="Genomic_DNA"/>
</dbReference>
<dbReference type="AlphaFoldDB" id="A0A1M5PIS0"/>
<dbReference type="InterPro" id="IPR001279">
    <property type="entry name" value="Metallo-B-lactamas"/>
</dbReference>
<feature type="domain" description="Metallo-beta-lactamase" evidence="1">
    <location>
        <begin position="14"/>
        <end position="217"/>
    </location>
</feature>
<sequence>MQISPYVKVIGNKLYNFYLVGSRELLLAECGTLAGALYFIEEWEKLSSQPEIKYILVMHSHFDHVGGLPLLKYYFPEAKVLASQEAAEILGRENVVQGIKATNEKVLDIYREKGLLTDSSRISALKQYDFKIDKVLQDGEILEVDGLQVEIITSPGHSPCSLSAYIPEDKVMLVSDALGYKTPEGLMSPVFFHDYDLYLQTINRLAGYATDIIGVGHGEIIKGREDVEKFYQKAFKAAEDAFTFIAAKLAEGVEEDVIAGKLYDKYMQGALALYPREVMVSSMYALIKRVKTKSSNRNSF</sequence>
<dbReference type="STRING" id="1123382.SAMN02745221_01467"/>
<dbReference type="Proteomes" id="UP000242329">
    <property type="component" value="Unassembled WGS sequence"/>
</dbReference>
<evidence type="ECO:0000259" key="1">
    <source>
        <dbReference type="SMART" id="SM00849"/>
    </source>
</evidence>
<dbReference type="SUPFAM" id="SSF56281">
    <property type="entry name" value="Metallo-hydrolase/oxidoreductase"/>
    <property type="match status" value="1"/>
</dbReference>
<dbReference type="PANTHER" id="PTHR42951">
    <property type="entry name" value="METALLO-BETA-LACTAMASE DOMAIN-CONTAINING"/>
    <property type="match status" value="1"/>
</dbReference>
<evidence type="ECO:0000313" key="2">
    <source>
        <dbReference type="EMBL" id="SHH01143.1"/>
    </source>
</evidence>
<name>A0A1M5PIS0_9FIRM</name>
<dbReference type="InterPro" id="IPR050855">
    <property type="entry name" value="NDM-1-like"/>
</dbReference>
<dbReference type="RefSeq" id="WP_073092212.1">
    <property type="nucleotide sequence ID" value="NZ_FQWY01000023.1"/>
</dbReference>
<dbReference type="InterPro" id="IPR036866">
    <property type="entry name" value="RibonucZ/Hydroxyglut_hydro"/>
</dbReference>
<dbReference type="Pfam" id="PF00753">
    <property type="entry name" value="Lactamase_B"/>
    <property type="match status" value="1"/>
</dbReference>
<proteinExistence type="predicted"/>
<gene>
    <name evidence="2" type="ORF">SAMN02745221_01467</name>
</gene>
<dbReference type="OrthoDB" id="9802248at2"/>
<organism evidence="2 3">
    <name type="scientific">Thermosyntropha lipolytica DSM 11003</name>
    <dbReference type="NCBI Taxonomy" id="1123382"/>
    <lineage>
        <taxon>Bacteria</taxon>
        <taxon>Bacillati</taxon>
        <taxon>Bacillota</taxon>
        <taxon>Clostridia</taxon>
        <taxon>Eubacteriales</taxon>
        <taxon>Syntrophomonadaceae</taxon>
        <taxon>Thermosyntropha</taxon>
    </lineage>
</organism>
<accession>A0A1M5PIS0</accession>
<reference evidence="3" key="1">
    <citation type="submission" date="2016-11" db="EMBL/GenBank/DDBJ databases">
        <authorList>
            <person name="Varghese N."/>
            <person name="Submissions S."/>
        </authorList>
    </citation>
    <scope>NUCLEOTIDE SEQUENCE [LARGE SCALE GENOMIC DNA]</scope>
    <source>
        <strain evidence="3">DSM 11003</strain>
    </source>
</reference>
<dbReference type="Gene3D" id="3.60.15.10">
    <property type="entry name" value="Ribonuclease Z/Hydroxyacylglutathione hydrolase-like"/>
    <property type="match status" value="1"/>
</dbReference>
<dbReference type="PANTHER" id="PTHR42951:SF17">
    <property type="entry name" value="METALLO-BETA-LACTAMASE DOMAIN-CONTAINING PROTEIN"/>
    <property type="match status" value="1"/>
</dbReference>
<protein>
    <submittedName>
        <fullName evidence="2">Glyoxylase, beta-lactamase superfamily II</fullName>
    </submittedName>
</protein>
<evidence type="ECO:0000313" key="3">
    <source>
        <dbReference type="Proteomes" id="UP000242329"/>
    </source>
</evidence>
<dbReference type="SMART" id="SM00849">
    <property type="entry name" value="Lactamase_B"/>
    <property type="match status" value="1"/>
</dbReference>